<evidence type="ECO:0000313" key="8">
    <source>
        <dbReference type="EMBL" id="SKC05546.1"/>
    </source>
</evidence>
<dbReference type="Pfam" id="PF02770">
    <property type="entry name" value="Acyl-CoA_dh_M"/>
    <property type="match status" value="1"/>
</dbReference>
<dbReference type="InterPro" id="IPR006089">
    <property type="entry name" value="Acyl-CoA_DH_CS"/>
</dbReference>
<keyword evidence="9" id="KW-1185">Reference proteome</keyword>
<proteinExistence type="inferred from homology"/>
<dbReference type="InterPro" id="IPR036250">
    <property type="entry name" value="AcylCo_DH-like_C"/>
</dbReference>
<dbReference type="RefSeq" id="WP_079650396.1">
    <property type="nucleotide sequence ID" value="NZ_FUYM01000013.1"/>
</dbReference>
<dbReference type="Proteomes" id="UP000189818">
    <property type="component" value="Unassembled WGS sequence"/>
</dbReference>
<evidence type="ECO:0000256" key="4">
    <source>
        <dbReference type="ARBA" id="ARBA00022827"/>
    </source>
</evidence>
<dbReference type="CDD" id="cd00567">
    <property type="entry name" value="ACAD"/>
    <property type="match status" value="1"/>
</dbReference>
<dbReference type="InterPro" id="IPR009075">
    <property type="entry name" value="AcylCo_DH/oxidase_C"/>
</dbReference>
<dbReference type="SUPFAM" id="SSF56645">
    <property type="entry name" value="Acyl-CoA dehydrogenase NM domain-like"/>
    <property type="match status" value="1"/>
</dbReference>
<organism evidence="8 9">
    <name type="scientific">Rhizorhabdus histidinilytica</name>
    <dbReference type="NCBI Taxonomy" id="439228"/>
    <lineage>
        <taxon>Bacteria</taxon>
        <taxon>Pseudomonadati</taxon>
        <taxon>Pseudomonadota</taxon>
        <taxon>Alphaproteobacteria</taxon>
        <taxon>Sphingomonadales</taxon>
        <taxon>Sphingomonadaceae</taxon>
        <taxon>Rhizorhabdus</taxon>
    </lineage>
</organism>
<sequence>MIDFELTDGDKEVIALARRQAIGFQKRAKGIDRTMEFDRPDFAEQFAFEGQEDIVHVRDFAHQRADDLSGLTIIEPLIYLEESYGFKPLYWQGENADAMNVSLSGKLIEKVGTPEQIAAFQPLYLAWGMSEPNGGSDPASMRTVATYDAATDEWVINGEKIFSSNATHADGILVMCRAVGPQGDEGISLFVVTKGMPGYGVGPQMDKLGLRNWDTVATFFMDVRVPALNRLQGNLKDALSIFNGTRALIAGQALGYARVALDLVREKYAEGGKALNYAGSLASRSAVEDRILGMEALWDATYLTMLHAKWHEQAKGPGKFYPSLAKCKAGLMVRKLIGDCMDILGPESASEKLPVEQALRDARILDIYEGPNEAQRLLMARTLLNYSAKELN</sequence>
<dbReference type="STRING" id="439228.SAMN06295920_11352"/>
<dbReference type="PANTHER" id="PTHR43884:SF12">
    <property type="entry name" value="ISOVALERYL-COA DEHYDROGENASE, MITOCHONDRIAL-RELATED"/>
    <property type="match status" value="1"/>
</dbReference>
<reference evidence="9" key="1">
    <citation type="submission" date="2017-02" db="EMBL/GenBank/DDBJ databases">
        <authorList>
            <person name="Varghese N."/>
            <person name="Submissions S."/>
        </authorList>
    </citation>
    <scope>NUCLEOTIDE SEQUENCE [LARGE SCALE GENOMIC DNA]</scope>
    <source>
        <strain evidence="9">UM2</strain>
    </source>
</reference>
<keyword evidence="5" id="KW-0560">Oxidoreductase</keyword>
<dbReference type="InterPro" id="IPR006091">
    <property type="entry name" value="Acyl-CoA_Oxase/DH_mid-dom"/>
</dbReference>
<dbReference type="AlphaFoldDB" id="A0A1T5GAW8"/>
<evidence type="ECO:0000259" key="7">
    <source>
        <dbReference type="Pfam" id="PF02770"/>
    </source>
</evidence>
<dbReference type="GO" id="GO:0003995">
    <property type="term" value="F:acyl-CoA dehydrogenase activity"/>
    <property type="evidence" value="ECO:0007669"/>
    <property type="project" value="InterPro"/>
</dbReference>
<feature type="domain" description="Acyl-CoA oxidase/dehydrogenase middle" evidence="7">
    <location>
        <begin position="126"/>
        <end position="223"/>
    </location>
</feature>
<protein>
    <submittedName>
        <fullName evidence="8">Acyl-CoA dehydrogenase</fullName>
    </submittedName>
</protein>
<evidence type="ECO:0000256" key="3">
    <source>
        <dbReference type="ARBA" id="ARBA00022630"/>
    </source>
</evidence>
<dbReference type="SUPFAM" id="SSF47203">
    <property type="entry name" value="Acyl-CoA dehydrogenase C-terminal domain-like"/>
    <property type="match status" value="1"/>
</dbReference>
<dbReference type="EMBL" id="FUYM01000013">
    <property type="protein sequence ID" value="SKC05546.1"/>
    <property type="molecule type" value="Genomic_DNA"/>
</dbReference>
<dbReference type="InterPro" id="IPR009100">
    <property type="entry name" value="AcylCoA_DH/oxidase_NM_dom_sf"/>
</dbReference>
<evidence type="ECO:0000313" key="9">
    <source>
        <dbReference type="Proteomes" id="UP000189818"/>
    </source>
</evidence>
<feature type="domain" description="Acyl-CoA dehydrogenase/oxidase C-terminal" evidence="6">
    <location>
        <begin position="238"/>
        <end position="383"/>
    </location>
</feature>
<name>A0A1T5GAW8_9SPHN</name>
<keyword evidence="4 5" id="KW-0274">FAD</keyword>
<evidence type="ECO:0000256" key="1">
    <source>
        <dbReference type="ARBA" id="ARBA00001974"/>
    </source>
</evidence>
<dbReference type="PANTHER" id="PTHR43884">
    <property type="entry name" value="ACYL-COA DEHYDROGENASE"/>
    <property type="match status" value="1"/>
</dbReference>
<dbReference type="PROSITE" id="PS00072">
    <property type="entry name" value="ACYL_COA_DH_1"/>
    <property type="match status" value="1"/>
</dbReference>
<evidence type="ECO:0000256" key="5">
    <source>
        <dbReference type="RuleBase" id="RU362125"/>
    </source>
</evidence>
<accession>A0A1T5GAW8</accession>
<keyword evidence="3 5" id="KW-0285">Flavoprotein</keyword>
<evidence type="ECO:0000256" key="2">
    <source>
        <dbReference type="ARBA" id="ARBA00009347"/>
    </source>
</evidence>
<comment type="similarity">
    <text evidence="2 5">Belongs to the acyl-CoA dehydrogenase family.</text>
</comment>
<evidence type="ECO:0000259" key="6">
    <source>
        <dbReference type="Pfam" id="PF00441"/>
    </source>
</evidence>
<comment type="cofactor">
    <cofactor evidence="1 5">
        <name>FAD</name>
        <dbReference type="ChEBI" id="CHEBI:57692"/>
    </cofactor>
</comment>
<dbReference type="Gene3D" id="1.20.140.10">
    <property type="entry name" value="Butyryl-CoA Dehydrogenase, subunit A, domain 3"/>
    <property type="match status" value="1"/>
</dbReference>
<gene>
    <name evidence="8" type="ORF">SAMN06295920_11352</name>
</gene>
<dbReference type="InterPro" id="IPR046373">
    <property type="entry name" value="Acyl-CoA_Oxase/DH_mid-dom_sf"/>
</dbReference>
<dbReference type="Pfam" id="PF00441">
    <property type="entry name" value="Acyl-CoA_dh_1"/>
    <property type="match status" value="1"/>
</dbReference>
<dbReference type="OrthoDB" id="142556at2"/>
<dbReference type="Gene3D" id="2.40.110.10">
    <property type="entry name" value="Butyryl-CoA Dehydrogenase, subunit A, domain 2"/>
    <property type="match status" value="1"/>
</dbReference>